<evidence type="ECO:0000259" key="1">
    <source>
        <dbReference type="Pfam" id="PF00561"/>
    </source>
</evidence>
<reference evidence="2 3" key="1">
    <citation type="submission" date="2017-02" db="EMBL/GenBank/DDBJ databases">
        <title>The new phylogeny of genus Mycobacterium.</title>
        <authorList>
            <person name="Tortoli E."/>
            <person name="Trovato A."/>
            <person name="Cirillo D.M."/>
        </authorList>
    </citation>
    <scope>NUCLEOTIDE SEQUENCE [LARGE SCALE GENOMIC DNA]</scope>
    <source>
        <strain evidence="2 3">IP1130001</strain>
    </source>
</reference>
<dbReference type="EMBL" id="MVHV01000004">
    <property type="protein sequence ID" value="ORA84493.1"/>
    <property type="molecule type" value="Genomic_DNA"/>
</dbReference>
<keyword evidence="3" id="KW-1185">Reference proteome</keyword>
<dbReference type="Gene3D" id="3.40.50.1820">
    <property type="entry name" value="alpha/beta hydrolase"/>
    <property type="match status" value="1"/>
</dbReference>
<protein>
    <recommendedName>
        <fullName evidence="1">AB hydrolase-1 domain-containing protein</fullName>
    </recommendedName>
</protein>
<dbReference type="SUPFAM" id="SSF53474">
    <property type="entry name" value="alpha/beta-Hydrolases"/>
    <property type="match status" value="1"/>
</dbReference>
<dbReference type="PANTHER" id="PTHR46438">
    <property type="entry name" value="ALPHA/BETA-HYDROLASES SUPERFAMILY PROTEIN"/>
    <property type="match status" value="1"/>
</dbReference>
<organism evidence="2 3">
    <name type="scientific">Mycobacterium malmoense</name>
    <dbReference type="NCBI Taxonomy" id="1780"/>
    <lineage>
        <taxon>Bacteria</taxon>
        <taxon>Bacillati</taxon>
        <taxon>Actinomycetota</taxon>
        <taxon>Actinomycetes</taxon>
        <taxon>Mycobacteriales</taxon>
        <taxon>Mycobacteriaceae</taxon>
        <taxon>Mycobacterium</taxon>
    </lineage>
</organism>
<dbReference type="PANTHER" id="PTHR46438:SF11">
    <property type="entry name" value="LIPASE-RELATED"/>
    <property type="match status" value="1"/>
</dbReference>
<feature type="domain" description="AB hydrolase-1" evidence="1">
    <location>
        <begin position="26"/>
        <end position="262"/>
    </location>
</feature>
<dbReference type="PRINTS" id="PR00111">
    <property type="entry name" value="ABHYDROLASE"/>
</dbReference>
<dbReference type="Proteomes" id="UP000243140">
    <property type="component" value="Unassembled WGS sequence"/>
</dbReference>
<evidence type="ECO:0000313" key="3">
    <source>
        <dbReference type="Proteomes" id="UP000243140"/>
    </source>
</evidence>
<proteinExistence type="predicted"/>
<evidence type="ECO:0000313" key="2">
    <source>
        <dbReference type="EMBL" id="ORA84493.1"/>
    </source>
</evidence>
<comment type="caution">
    <text evidence="2">The sequence shown here is derived from an EMBL/GenBank/DDBJ whole genome shotgun (WGS) entry which is preliminary data.</text>
</comment>
<dbReference type="RefSeq" id="WP_176219906.1">
    <property type="nucleotide sequence ID" value="NZ_CP060015.1"/>
</dbReference>
<dbReference type="Pfam" id="PF00561">
    <property type="entry name" value="Abhydrolase_1"/>
    <property type="match status" value="1"/>
</dbReference>
<sequence>MSDDYANHRRETASGISYVDVGTGPPTLFVHGLLTNGRLWRNCFRLLADQRRCIAVDLPGQGHTPPIIDHPTVWTWADAVTELIDELGLDQVHLVGNNTGGAVVQVVMAQHTNRIASCVLTNCDTEGNYPPPRFKPAVPASRLHLFRLARPLLQRTLVRRWILSAGYENASAVPDDVVADYFNPVFGSPAATAAMERFLTSCSDDVLADIHDQLAACHVPTLIVWGTGDLLFSPRWSRWLRDLIPGVSKIVEIDHGRLYFVDERADELVDAMRKHWES</sequence>
<dbReference type="InterPro" id="IPR029058">
    <property type="entry name" value="AB_hydrolase_fold"/>
</dbReference>
<name>A0ABX3SV75_MYCMA</name>
<accession>A0ABX3SV75</accession>
<dbReference type="InterPro" id="IPR000073">
    <property type="entry name" value="AB_hydrolase_1"/>
</dbReference>
<gene>
    <name evidence="2" type="ORF">BST29_05675</name>
</gene>